<gene>
    <name evidence="2" type="ORF">I553_2295</name>
</gene>
<comment type="caution">
    <text evidence="2">The sequence shown here is derived from an EMBL/GenBank/DDBJ whole genome shotgun (WGS) entry which is preliminary data.</text>
</comment>
<organism evidence="2">
    <name type="scientific">Mycobacterium xenopi 4042</name>
    <dbReference type="NCBI Taxonomy" id="1299334"/>
    <lineage>
        <taxon>Bacteria</taxon>
        <taxon>Bacillati</taxon>
        <taxon>Actinomycetota</taxon>
        <taxon>Actinomycetes</taxon>
        <taxon>Mycobacteriales</taxon>
        <taxon>Mycobacteriaceae</taxon>
        <taxon>Mycobacterium</taxon>
    </lineage>
</organism>
<reference evidence="2" key="1">
    <citation type="submission" date="2014-01" db="EMBL/GenBank/DDBJ databases">
        <authorList>
            <person name="Brown-Elliot B."/>
            <person name="Wallace R."/>
            <person name="Lenaerts A."/>
            <person name="Ordway D."/>
            <person name="DeGroote M.A."/>
            <person name="Parker T."/>
            <person name="Sizemore C."/>
            <person name="Tallon L.J."/>
            <person name="Sadzewicz L.K."/>
            <person name="Sengamalay N."/>
            <person name="Fraser C.M."/>
            <person name="Hine E."/>
            <person name="Shefchek K.A."/>
            <person name="Das S.P."/>
            <person name="Tettelin H."/>
        </authorList>
    </citation>
    <scope>NUCLEOTIDE SEQUENCE [LARGE SCALE GENOMIC DNA]</scope>
    <source>
        <strain evidence="2">4042</strain>
    </source>
</reference>
<name>X7ZCE9_MYCXE</name>
<dbReference type="AlphaFoldDB" id="X7ZCE9"/>
<feature type="compositionally biased region" description="Basic and acidic residues" evidence="1">
    <location>
        <begin position="15"/>
        <end position="29"/>
    </location>
</feature>
<protein>
    <submittedName>
        <fullName evidence="2">Uncharacterized protein</fullName>
    </submittedName>
</protein>
<accession>X7ZCE9</accession>
<dbReference type="EMBL" id="JAOB01000077">
    <property type="protein sequence ID" value="EUA17227.1"/>
    <property type="molecule type" value="Genomic_DNA"/>
</dbReference>
<proteinExistence type="predicted"/>
<evidence type="ECO:0000256" key="1">
    <source>
        <dbReference type="SAM" id="MobiDB-lite"/>
    </source>
</evidence>
<sequence>MVNHQHQLAGGGHPQRADHHPAAGLSRDRAVISASSVSVSTVLRQVRAPLNRRRAP</sequence>
<evidence type="ECO:0000313" key="2">
    <source>
        <dbReference type="EMBL" id="EUA17227.1"/>
    </source>
</evidence>
<feature type="region of interest" description="Disordered" evidence="1">
    <location>
        <begin position="1"/>
        <end position="29"/>
    </location>
</feature>